<proteinExistence type="predicted"/>
<dbReference type="RefSeq" id="WP_187604974.1">
    <property type="nucleotide sequence ID" value="NZ_BPUS01000001.1"/>
</dbReference>
<dbReference type="EMBL" id="BPUS01000001">
    <property type="protein sequence ID" value="GJH24034.1"/>
    <property type="molecule type" value="Genomic_DNA"/>
</dbReference>
<reference evidence="1" key="1">
    <citation type="submission" date="2022-09" db="EMBL/GenBank/DDBJ databases">
        <title>Isolation and characterization of 3-chlorobenzoate degrading bacteria from soils in Shizuoka.</title>
        <authorList>
            <person name="Ifat A."/>
            <person name="Ogawa N."/>
            <person name="Kimbara K."/>
            <person name="Moriuchi R."/>
            <person name="Dohra H."/>
            <person name="Shintani M."/>
        </authorList>
    </citation>
    <scope>NUCLEOTIDE SEQUENCE</scope>
    <source>
        <strain evidence="1">19CS4-2</strain>
    </source>
</reference>
<protein>
    <submittedName>
        <fullName evidence="1">Uncharacterized protein</fullName>
    </submittedName>
</protein>
<gene>
    <name evidence="1" type="ORF">CBA19CS42_05980</name>
</gene>
<accession>A0AA37I7J6</accession>
<organism evidence="1 2">
    <name type="scientific">Caballeronia novacaledonica</name>
    <dbReference type="NCBI Taxonomy" id="1544861"/>
    <lineage>
        <taxon>Bacteria</taxon>
        <taxon>Pseudomonadati</taxon>
        <taxon>Pseudomonadota</taxon>
        <taxon>Betaproteobacteria</taxon>
        <taxon>Burkholderiales</taxon>
        <taxon>Burkholderiaceae</taxon>
        <taxon>Caballeronia</taxon>
    </lineage>
</organism>
<name>A0AA37I7J6_9BURK</name>
<evidence type="ECO:0000313" key="2">
    <source>
        <dbReference type="Proteomes" id="UP001055111"/>
    </source>
</evidence>
<dbReference type="AlphaFoldDB" id="A0AA37I7J6"/>
<evidence type="ECO:0000313" key="1">
    <source>
        <dbReference type="EMBL" id="GJH24034.1"/>
    </source>
</evidence>
<comment type="caution">
    <text evidence="1">The sequence shown here is derived from an EMBL/GenBank/DDBJ whole genome shotgun (WGS) entry which is preliminary data.</text>
</comment>
<sequence>MSTPLLLALAALLVLIAVPASRDFFNAMRGQSERNAKRRLVPVRIDDDRDARLRRMRDPYDR</sequence>
<dbReference type="Proteomes" id="UP001055111">
    <property type="component" value="Unassembled WGS sequence"/>
</dbReference>